<protein>
    <recommendedName>
        <fullName evidence="2">Gliding motility protein GldL-like N-terminal domain-containing protein</fullName>
    </recommendedName>
</protein>
<gene>
    <name evidence="3" type="ORF">GCM10011378_33550</name>
</gene>
<dbReference type="RefSeq" id="WP_373285743.1">
    <property type="nucleotide sequence ID" value="NZ_BMGS01000009.1"/>
</dbReference>
<name>A0ABQ1X3Q6_9BACT</name>
<reference evidence="4" key="1">
    <citation type="journal article" date="2019" name="Int. J. Syst. Evol. Microbiol.">
        <title>The Global Catalogue of Microorganisms (GCM) 10K type strain sequencing project: providing services to taxonomists for standard genome sequencing and annotation.</title>
        <authorList>
            <consortium name="The Broad Institute Genomics Platform"/>
            <consortium name="The Broad Institute Genome Sequencing Center for Infectious Disease"/>
            <person name="Wu L."/>
            <person name="Ma J."/>
        </authorList>
    </citation>
    <scope>NUCLEOTIDE SEQUENCE [LARGE SCALE GENOMIC DNA]</scope>
    <source>
        <strain evidence="4">CGMCC 1.12990</strain>
    </source>
</reference>
<dbReference type="InterPro" id="IPR055087">
    <property type="entry name" value="GldL-like_N"/>
</dbReference>
<dbReference type="Proteomes" id="UP000601361">
    <property type="component" value="Unassembled WGS sequence"/>
</dbReference>
<keyword evidence="4" id="KW-1185">Reference proteome</keyword>
<comment type="caution">
    <text evidence="3">The sequence shown here is derived from an EMBL/GenBank/DDBJ whole genome shotgun (WGS) entry which is preliminary data.</text>
</comment>
<feature type="domain" description="Gliding motility protein GldL-like N-terminal" evidence="2">
    <location>
        <begin position="11"/>
        <end position="38"/>
    </location>
</feature>
<proteinExistence type="predicted"/>
<keyword evidence="1" id="KW-1133">Transmembrane helix</keyword>
<keyword evidence="1" id="KW-0472">Membrane</keyword>
<dbReference type="EMBL" id="BMGS01000009">
    <property type="protein sequence ID" value="GGG54656.1"/>
    <property type="molecule type" value="Genomic_DNA"/>
</dbReference>
<sequence length="65" mass="7201">MKTKHFLLLFCLGLSANVVGAMFKILHWQGADVLLITGALPVLTGAVGFIYKLFSHPKVKDFLNR</sequence>
<feature type="transmembrane region" description="Helical" evidence="1">
    <location>
        <begin position="31"/>
        <end position="54"/>
    </location>
</feature>
<evidence type="ECO:0000313" key="4">
    <source>
        <dbReference type="Proteomes" id="UP000601361"/>
    </source>
</evidence>
<accession>A0ABQ1X3Q6</accession>
<keyword evidence="1" id="KW-0812">Transmembrane</keyword>
<dbReference type="Pfam" id="PF22827">
    <property type="entry name" value="GldL_N"/>
    <property type="match status" value="1"/>
</dbReference>
<organism evidence="3 4">
    <name type="scientific">Hymenobacter glacieicola</name>
    <dbReference type="NCBI Taxonomy" id="1562124"/>
    <lineage>
        <taxon>Bacteria</taxon>
        <taxon>Pseudomonadati</taxon>
        <taxon>Bacteroidota</taxon>
        <taxon>Cytophagia</taxon>
        <taxon>Cytophagales</taxon>
        <taxon>Hymenobacteraceae</taxon>
        <taxon>Hymenobacter</taxon>
    </lineage>
</organism>
<evidence type="ECO:0000256" key="1">
    <source>
        <dbReference type="SAM" id="Phobius"/>
    </source>
</evidence>
<evidence type="ECO:0000259" key="2">
    <source>
        <dbReference type="Pfam" id="PF22827"/>
    </source>
</evidence>
<evidence type="ECO:0000313" key="3">
    <source>
        <dbReference type="EMBL" id="GGG54656.1"/>
    </source>
</evidence>